<dbReference type="RefSeq" id="WP_146309049.1">
    <property type="nucleotide sequence ID" value="NZ_CP041663.1"/>
</dbReference>
<feature type="binding site" evidence="3">
    <location>
        <position position="99"/>
    </location>
    <ligand>
        <name>a divalent metal cation</name>
        <dbReference type="ChEBI" id="CHEBI:60240"/>
        <label>1</label>
    </ligand>
</feature>
<keyword evidence="2" id="KW-0378">Hydrolase</keyword>
<dbReference type="AlphaFoldDB" id="A0A5B8JBG1"/>
<dbReference type="GO" id="GO:0005829">
    <property type="term" value="C:cytosol"/>
    <property type="evidence" value="ECO:0007669"/>
    <property type="project" value="TreeGrafter"/>
</dbReference>
<feature type="binding site" evidence="3">
    <location>
        <position position="12"/>
    </location>
    <ligand>
        <name>a divalent metal cation</name>
        <dbReference type="ChEBI" id="CHEBI:60240"/>
        <label>1</label>
    </ligand>
</feature>
<dbReference type="PANTHER" id="PTHR46124">
    <property type="entry name" value="D-AMINOACYL-TRNA DEACYLASE"/>
    <property type="match status" value="1"/>
</dbReference>
<accession>A0A5B8JBG1</accession>
<dbReference type="GO" id="GO:0004536">
    <property type="term" value="F:DNA nuclease activity"/>
    <property type="evidence" value="ECO:0007669"/>
    <property type="project" value="InterPro"/>
</dbReference>
<dbReference type="NCBIfam" id="TIGR00010">
    <property type="entry name" value="YchF/TatD family DNA exonuclease"/>
    <property type="match status" value="1"/>
</dbReference>
<evidence type="ECO:0000313" key="5">
    <source>
        <dbReference type="Proteomes" id="UP000317512"/>
    </source>
</evidence>
<reference evidence="5" key="1">
    <citation type="submission" date="2019-07" db="EMBL/GenBank/DDBJ databases">
        <title>Complete genome sequences of three Mycoplasma sp. 1220 strains.</title>
        <authorList>
            <person name="Grozner D."/>
            <person name="Forro B."/>
            <person name="Kovacs A.B."/>
            <person name="Marton S."/>
            <person name="Banyai K."/>
            <person name="Kreizinger Z."/>
            <person name="Sulyok K.M."/>
            <person name="Gyuranecz M."/>
        </authorList>
    </citation>
    <scope>NUCLEOTIDE SEQUENCE [LARGE SCALE GENOMIC DNA]</scope>
    <source>
        <strain evidence="5">MYCAV93</strain>
    </source>
</reference>
<proteinExistence type="predicted"/>
<evidence type="ECO:0000256" key="3">
    <source>
        <dbReference type="PIRSR" id="PIRSR005902-1"/>
    </source>
</evidence>
<dbReference type="SUPFAM" id="SSF51556">
    <property type="entry name" value="Metallo-dependent hydrolases"/>
    <property type="match status" value="1"/>
</dbReference>
<name>A0A5B8JBG1_9MOLU</name>
<organism evidence="4 5">
    <name type="scientific">Mycoplasma anserisalpingitidis</name>
    <dbReference type="NCBI Taxonomy" id="519450"/>
    <lineage>
        <taxon>Bacteria</taxon>
        <taxon>Bacillati</taxon>
        <taxon>Mycoplasmatota</taxon>
        <taxon>Mollicutes</taxon>
        <taxon>Mycoplasmataceae</taxon>
        <taxon>Mycoplasma</taxon>
    </lineage>
</organism>
<dbReference type="EMBL" id="CP041663">
    <property type="protein sequence ID" value="QDY88596.1"/>
    <property type="molecule type" value="Genomic_DNA"/>
</dbReference>
<dbReference type="InterPro" id="IPR001130">
    <property type="entry name" value="TatD-like"/>
</dbReference>
<gene>
    <name evidence="4" type="ORF">FOY43_02950</name>
</gene>
<evidence type="ECO:0000313" key="4">
    <source>
        <dbReference type="EMBL" id="QDY88596.1"/>
    </source>
</evidence>
<keyword evidence="1 3" id="KW-0479">Metal-binding</keyword>
<dbReference type="GO" id="GO:0046872">
    <property type="term" value="F:metal ion binding"/>
    <property type="evidence" value="ECO:0007669"/>
    <property type="project" value="UniProtKB-KW"/>
</dbReference>
<dbReference type="Gene3D" id="3.20.20.140">
    <property type="entry name" value="Metal-dependent hydrolases"/>
    <property type="match status" value="1"/>
</dbReference>
<dbReference type="PIRSF" id="PIRSF005902">
    <property type="entry name" value="DNase_TatD"/>
    <property type="match status" value="1"/>
</dbReference>
<feature type="binding site" evidence="3">
    <location>
        <position position="164"/>
    </location>
    <ligand>
        <name>a divalent metal cation</name>
        <dbReference type="ChEBI" id="CHEBI:60240"/>
        <label>2</label>
    </ligand>
</feature>
<evidence type="ECO:0000256" key="2">
    <source>
        <dbReference type="ARBA" id="ARBA00022801"/>
    </source>
</evidence>
<dbReference type="CDD" id="cd01310">
    <property type="entry name" value="TatD_DNAse"/>
    <property type="match status" value="1"/>
</dbReference>
<dbReference type="Pfam" id="PF01026">
    <property type="entry name" value="TatD_DNase"/>
    <property type="match status" value="1"/>
</dbReference>
<feature type="binding site" evidence="3">
    <location>
        <position position="214"/>
    </location>
    <ligand>
        <name>a divalent metal cation</name>
        <dbReference type="ChEBI" id="CHEBI:60240"/>
        <label>1</label>
    </ligand>
</feature>
<sequence>MSKKRSKFVDAHCHLTNSSYLSEHIDMIIEQAISNNIEFLVVNGGHEKENLQILKLIERYKQLNILVPAIGIHPEDGNDENDYLRVEPLINDSIKAIGEIGLDYYYEDGPSRENQIKSMEGQLKLAQKFNLPVVIHIRDKEDCDQAYQDVYDLMKKYKVKFMLHTFSGTVEWAEKFKELDAYFSFSGTVTFASNQNARNVIKIVPLNRILVETDSPYLRPHPFVEEKNEPNKVLFVSYYIGGLLEMGMDKFVSIVNKNLRELFNIK</sequence>
<evidence type="ECO:0000256" key="1">
    <source>
        <dbReference type="ARBA" id="ARBA00022723"/>
    </source>
</evidence>
<dbReference type="PROSITE" id="PS01091">
    <property type="entry name" value="TATD_3"/>
    <property type="match status" value="1"/>
</dbReference>
<dbReference type="OrthoDB" id="9810005at2"/>
<dbReference type="InterPro" id="IPR018228">
    <property type="entry name" value="DNase_TatD-rel_CS"/>
</dbReference>
<feature type="binding site" evidence="3">
    <location>
        <position position="136"/>
    </location>
    <ligand>
        <name>a divalent metal cation</name>
        <dbReference type="ChEBI" id="CHEBI:60240"/>
        <label>2</label>
    </ligand>
</feature>
<dbReference type="InterPro" id="IPR032466">
    <property type="entry name" value="Metal_Hydrolase"/>
</dbReference>
<dbReference type="InterPro" id="IPR015991">
    <property type="entry name" value="TatD/YcfH-like"/>
</dbReference>
<dbReference type="Proteomes" id="UP000317512">
    <property type="component" value="Chromosome"/>
</dbReference>
<protein>
    <submittedName>
        <fullName evidence="4">TatD family deoxyribonuclease</fullName>
    </submittedName>
</protein>
<dbReference type="PANTHER" id="PTHR46124:SF2">
    <property type="entry name" value="D-AMINOACYL-TRNA DEACYLASE"/>
    <property type="match status" value="1"/>
</dbReference>
<feature type="binding site" evidence="3">
    <location>
        <position position="14"/>
    </location>
    <ligand>
        <name>a divalent metal cation</name>
        <dbReference type="ChEBI" id="CHEBI:60240"/>
        <label>1</label>
    </ligand>
</feature>
<dbReference type="GO" id="GO:0016788">
    <property type="term" value="F:hydrolase activity, acting on ester bonds"/>
    <property type="evidence" value="ECO:0007669"/>
    <property type="project" value="InterPro"/>
</dbReference>
<dbReference type="FunFam" id="3.20.20.140:FF:000005">
    <property type="entry name" value="TatD family hydrolase"/>
    <property type="match status" value="1"/>
</dbReference>